<keyword evidence="1" id="KW-0732">Signal</keyword>
<gene>
    <name evidence="3" type="primary">LOC117574773</name>
</gene>
<accession>A0A6P8ZCZ3</accession>
<evidence type="ECO:0000256" key="1">
    <source>
        <dbReference type="SAM" id="SignalP"/>
    </source>
</evidence>
<dbReference type="OrthoDB" id="8043478at2759"/>
<dbReference type="PANTHER" id="PTHR21112">
    <property type="entry name" value="CHEMOSENSORY PROTEIN A 29A-RELATED"/>
    <property type="match status" value="1"/>
</dbReference>
<dbReference type="RefSeq" id="XP_034114612.1">
    <property type="nucleotide sequence ID" value="XM_034258721.2"/>
</dbReference>
<evidence type="ECO:0000313" key="3">
    <source>
        <dbReference type="RefSeq" id="XP_034114612.1"/>
    </source>
</evidence>
<proteinExistence type="predicted"/>
<reference evidence="3" key="1">
    <citation type="submission" date="2025-08" db="UniProtKB">
        <authorList>
            <consortium name="RefSeq"/>
        </authorList>
    </citation>
    <scope>IDENTIFICATION</scope>
    <source>
        <strain evidence="3">15112-1751.03</strain>
        <tissue evidence="3">Whole Adult</tissue>
    </source>
</reference>
<name>A0A6P8ZCZ3_DROAB</name>
<organism evidence="2 3">
    <name type="scientific">Drosophila albomicans</name>
    <name type="common">Fruit fly</name>
    <dbReference type="NCBI Taxonomy" id="7291"/>
    <lineage>
        <taxon>Eukaryota</taxon>
        <taxon>Metazoa</taxon>
        <taxon>Ecdysozoa</taxon>
        <taxon>Arthropoda</taxon>
        <taxon>Hexapoda</taxon>
        <taxon>Insecta</taxon>
        <taxon>Pterygota</taxon>
        <taxon>Neoptera</taxon>
        <taxon>Endopterygota</taxon>
        <taxon>Diptera</taxon>
        <taxon>Brachycera</taxon>
        <taxon>Muscomorpha</taxon>
        <taxon>Ephydroidea</taxon>
        <taxon>Drosophilidae</taxon>
        <taxon>Drosophila</taxon>
    </lineage>
</organism>
<feature type="signal peptide" evidence="1">
    <location>
        <begin position="1"/>
        <end position="23"/>
    </location>
</feature>
<feature type="chain" id="PRO_5028244503" evidence="1">
    <location>
        <begin position="24"/>
        <end position="190"/>
    </location>
</feature>
<dbReference type="InterPro" id="IPR010512">
    <property type="entry name" value="DUF1091"/>
</dbReference>
<dbReference type="Pfam" id="PF06477">
    <property type="entry name" value="DUF1091"/>
    <property type="match status" value="1"/>
</dbReference>
<dbReference type="PANTHER" id="PTHR21112:SF0">
    <property type="entry name" value="CHEMOSENSORY PROTEIN A 29A-RELATED"/>
    <property type="match status" value="1"/>
</dbReference>
<dbReference type="GeneID" id="117574773"/>
<keyword evidence="2" id="KW-1185">Reference proteome</keyword>
<evidence type="ECO:0000313" key="2">
    <source>
        <dbReference type="Proteomes" id="UP000515160"/>
    </source>
</evidence>
<dbReference type="Proteomes" id="UP000515160">
    <property type="component" value="Chromosome 2R"/>
</dbReference>
<dbReference type="AlphaFoldDB" id="A0A6P8ZCZ3"/>
<protein>
    <submittedName>
        <fullName evidence="3">Uncharacterized protein LOC117574773</fullName>
    </submittedName>
</protein>
<sequence>MNFALISYGILLYFLCFSARNDAIRNWDHEFLYIESTSSNEELVNASIKLEHTEIGKNSVSGFIDWKFDADEHTMCQLRFLWSQSGRDNDYKDTIHQVPMMTFYEFLDKYYMKIVYADWGSCTNLPDIGSKFVPPWNKTTYIFSKCDPPGVNFPDILPRGYHKLVCKIIGQAELVIETILKLTPRKNMLV</sequence>